<organism evidence="2 3">
    <name type="scientific">Xylocopilactobacillus apicola</name>
    <dbReference type="NCBI Taxonomy" id="2932184"/>
    <lineage>
        <taxon>Bacteria</taxon>
        <taxon>Bacillati</taxon>
        <taxon>Bacillota</taxon>
        <taxon>Bacilli</taxon>
        <taxon>Lactobacillales</taxon>
        <taxon>Lactobacillaceae</taxon>
        <taxon>Xylocopilactobacillus</taxon>
    </lineage>
</organism>
<evidence type="ECO:0000256" key="1">
    <source>
        <dbReference type="SAM" id="Phobius"/>
    </source>
</evidence>
<feature type="transmembrane region" description="Helical" evidence="1">
    <location>
        <begin position="33"/>
        <end position="50"/>
    </location>
</feature>
<keyword evidence="1" id="KW-0812">Transmembrane</keyword>
<dbReference type="RefSeq" id="WP_317635292.1">
    <property type="nucleotide sequence ID" value="NZ_AP026802.1"/>
</dbReference>
<dbReference type="KEGG" id="xap:XA3_19420"/>
<evidence type="ECO:0000313" key="2">
    <source>
        <dbReference type="EMBL" id="BDR59501.1"/>
    </source>
</evidence>
<dbReference type="AlphaFoldDB" id="A0AAU9DAM1"/>
<keyword evidence="3" id="KW-1185">Reference proteome</keyword>
<keyword evidence="1" id="KW-1133">Transmembrane helix</keyword>
<protein>
    <recommendedName>
        <fullName evidence="4">DUF2892 domain-containing protein</fullName>
    </recommendedName>
</protein>
<feature type="transmembrane region" description="Helical" evidence="1">
    <location>
        <begin position="9"/>
        <end position="27"/>
    </location>
</feature>
<dbReference type="EMBL" id="AP026802">
    <property type="protein sequence ID" value="BDR59501.1"/>
    <property type="molecule type" value="Genomic_DNA"/>
</dbReference>
<proteinExistence type="predicted"/>
<evidence type="ECO:0000313" key="3">
    <source>
        <dbReference type="Proteomes" id="UP001321861"/>
    </source>
</evidence>
<evidence type="ECO:0008006" key="4">
    <source>
        <dbReference type="Google" id="ProtNLM"/>
    </source>
</evidence>
<keyword evidence="1" id="KW-0472">Membrane</keyword>
<accession>A0AAU9DAM1</accession>
<dbReference type="Proteomes" id="UP001321861">
    <property type="component" value="Chromosome"/>
</dbReference>
<name>A0AAU9DAM1_9LACO</name>
<gene>
    <name evidence="2" type="ORF">XA3_19420</name>
</gene>
<reference evidence="2 3" key="1">
    <citation type="journal article" date="2023" name="Microbiol. Spectr.">
        <title>Symbiosis of Carpenter Bees with Uncharacterized Lactic Acid Bacteria Showing NAD Auxotrophy.</title>
        <authorList>
            <person name="Kawasaki S."/>
            <person name="Ozawa K."/>
            <person name="Mori T."/>
            <person name="Yamamoto A."/>
            <person name="Ito M."/>
            <person name="Ohkuma M."/>
            <person name="Sakamoto M."/>
            <person name="Matsutani M."/>
        </authorList>
    </citation>
    <scope>NUCLEOTIDE SEQUENCE [LARGE SCALE GENOMIC DNA]</scope>
    <source>
        <strain evidence="2 3">XA3</strain>
    </source>
</reference>
<sequence length="70" mass="7793">MIIITGKTVAKFWGIVCAAIGIIGLILTRELSFVSILIPSCWLCILSNTLDDSKEKADAMRKIARRQDDR</sequence>